<feature type="compositionally biased region" description="Polar residues" evidence="1">
    <location>
        <begin position="244"/>
        <end position="259"/>
    </location>
</feature>
<dbReference type="EMBL" id="PXXK01000077">
    <property type="protein sequence ID" value="RFN52134.1"/>
    <property type="molecule type" value="Genomic_DNA"/>
</dbReference>
<feature type="region of interest" description="Disordered" evidence="1">
    <location>
        <begin position="178"/>
        <end position="428"/>
    </location>
</feature>
<reference evidence="2 3" key="1">
    <citation type="journal article" date="2018" name="PLoS Pathog.">
        <title>Evolution of structural diversity of trichothecenes, a family of toxins produced by plant pathogenic and entomopathogenic fungi.</title>
        <authorList>
            <person name="Proctor R.H."/>
            <person name="McCormick S.P."/>
            <person name="Kim H.S."/>
            <person name="Cardoza R.E."/>
            <person name="Stanley A.M."/>
            <person name="Lindo L."/>
            <person name="Kelly A."/>
            <person name="Brown D.W."/>
            <person name="Lee T."/>
            <person name="Vaughan M.M."/>
            <person name="Alexander N.J."/>
            <person name="Busman M."/>
            <person name="Gutierrez S."/>
        </authorList>
    </citation>
    <scope>NUCLEOTIDE SEQUENCE [LARGE SCALE GENOMIC DNA]</scope>
    <source>
        <strain evidence="2 3">NRRL 13405</strain>
    </source>
</reference>
<protein>
    <submittedName>
        <fullName evidence="2">Uncharacterized protein</fullName>
    </submittedName>
</protein>
<dbReference type="Proteomes" id="UP000265631">
    <property type="component" value="Unassembled WGS sequence"/>
</dbReference>
<accession>A0A395MW68</accession>
<evidence type="ECO:0000256" key="1">
    <source>
        <dbReference type="SAM" id="MobiDB-lite"/>
    </source>
</evidence>
<dbReference type="AlphaFoldDB" id="A0A395MW68"/>
<feature type="compositionally biased region" description="Low complexity" evidence="1">
    <location>
        <begin position="224"/>
        <end position="241"/>
    </location>
</feature>
<gene>
    <name evidence="2" type="ORF">FIE12Z_3686</name>
</gene>
<feature type="compositionally biased region" description="Low complexity" evidence="1">
    <location>
        <begin position="260"/>
        <end position="277"/>
    </location>
</feature>
<comment type="caution">
    <text evidence="2">The sequence shown here is derived from an EMBL/GenBank/DDBJ whole genome shotgun (WGS) entry which is preliminary data.</text>
</comment>
<feature type="compositionally biased region" description="Polar residues" evidence="1">
    <location>
        <begin position="278"/>
        <end position="318"/>
    </location>
</feature>
<name>A0A395MW68_9HYPO</name>
<proteinExistence type="predicted"/>
<sequence length="428" mass="48607">MRFGSKNINNGDLFSVLAATATSVDGMRYGFLAGMLPMDLRYPAIVNVRVIVRTVTMRKHPRMKPKPSIGITANSKAMTDVKPQIAIQLLADITAPELEVTAHLAVRPPAIGAPEVTDLLPVLGVDGMKEEKRLAHHDHLEHRLDHQGFQQVAANKIARMVQQAPSLVSLLEEAMTTPPANEEDVYGSPPSYGRYPAAASNTSQAPRSSYQQPDTYNQSSSYASRSPPYTQQYSYPQQQRTRQPDSYGQQPVTQQRIYSQQVATQQQYQGQHPYEQQTSGQGSYRTARQPMPVQQQPPGRDSQFAQQDPRQQIPSSQRLEPDPSYPQQPSYGQQQSYSQQYYTRQQPYSQQPYYYQNQNPSQSPTYASYNSQSSPEDLAERLGYVTLEEESYEEPRYEADYAPEEEQVRYSTARAPQRARRSRRDERR</sequence>
<evidence type="ECO:0000313" key="2">
    <source>
        <dbReference type="EMBL" id="RFN52134.1"/>
    </source>
</evidence>
<feature type="compositionally biased region" description="Low complexity" evidence="1">
    <location>
        <begin position="325"/>
        <end position="364"/>
    </location>
</feature>
<evidence type="ECO:0000313" key="3">
    <source>
        <dbReference type="Proteomes" id="UP000265631"/>
    </source>
</evidence>
<keyword evidence="3" id="KW-1185">Reference proteome</keyword>
<organism evidence="2 3">
    <name type="scientific">Fusarium flagelliforme</name>
    <dbReference type="NCBI Taxonomy" id="2675880"/>
    <lineage>
        <taxon>Eukaryota</taxon>
        <taxon>Fungi</taxon>
        <taxon>Dikarya</taxon>
        <taxon>Ascomycota</taxon>
        <taxon>Pezizomycotina</taxon>
        <taxon>Sordariomycetes</taxon>
        <taxon>Hypocreomycetidae</taxon>
        <taxon>Hypocreales</taxon>
        <taxon>Nectriaceae</taxon>
        <taxon>Fusarium</taxon>
        <taxon>Fusarium incarnatum-equiseti species complex</taxon>
    </lineage>
</organism>
<feature type="compositionally biased region" description="Polar residues" evidence="1">
    <location>
        <begin position="365"/>
        <end position="375"/>
    </location>
</feature>
<feature type="compositionally biased region" description="Polar residues" evidence="1">
    <location>
        <begin position="199"/>
        <end position="223"/>
    </location>
</feature>